<protein>
    <submittedName>
        <fullName evidence="1">Uncharacterized protein</fullName>
    </submittedName>
</protein>
<reference evidence="1" key="1">
    <citation type="journal article" date="2015" name="Nature">
        <title>Complex archaea that bridge the gap between prokaryotes and eukaryotes.</title>
        <authorList>
            <person name="Spang A."/>
            <person name="Saw J.H."/>
            <person name="Jorgensen S.L."/>
            <person name="Zaremba-Niedzwiedzka K."/>
            <person name="Martijn J."/>
            <person name="Lind A.E."/>
            <person name="van Eijk R."/>
            <person name="Schleper C."/>
            <person name="Guy L."/>
            <person name="Ettema T.J."/>
        </authorList>
    </citation>
    <scope>NUCLEOTIDE SEQUENCE</scope>
</reference>
<comment type="caution">
    <text evidence="1">The sequence shown here is derived from an EMBL/GenBank/DDBJ whole genome shotgun (WGS) entry which is preliminary data.</text>
</comment>
<proteinExistence type="predicted"/>
<dbReference type="EMBL" id="LAZR01056630">
    <property type="protein sequence ID" value="KKK73779.1"/>
    <property type="molecule type" value="Genomic_DNA"/>
</dbReference>
<gene>
    <name evidence="1" type="ORF">LCGC14_2890400</name>
</gene>
<sequence length="60" mass="7111">MPDIELTDEEAKNGWDAKSLAAYVKEREQAQAGVVMFNPDYRKPQRRKWANNIYSPLKWR</sequence>
<evidence type="ECO:0000313" key="1">
    <source>
        <dbReference type="EMBL" id="KKK73779.1"/>
    </source>
</evidence>
<name>A0A0F9A5A4_9ZZZZ</name>
<dbReference type="AlphaFoldDB" id="A0A0F9A5A4"/>
<organism evidence="1">
    <name type="scientific">marine sediment metagenome</name>
    <dbReference type="NCBI Taxonomy" id="412755"/>
    <lineage>
        <taxon>unclassified sequences</taxon>
        <taxon>metagenomes</taxon>
        <taxon>ecological metagenomes</taxon>
    </lineage>
</organism>
<accession>A0A0F9A5A4</accession>